<dbReference type="InterPro" id="IPR052860">
    <property type="entry name" value="NRL-GPCR1"/>
</dbReference>
<feature type="transmembrane region" description="Helical" evidence="1">
    <location>
        <begin position="47"/>
        <end position="70"/>
    </location>
</feature>
<protein>
    <recommendedName>
        <fullName evidence="4">G protein-coupled receptor</fullName>
    </recommendedName>
</protein>
<feature type="transmembrane region" description="Helical" evidence="1">
    <location>
        <begin position="12"/>
        <end position="35"/>
    </location>
</feature>
<name>A0AAN5I058_9BILA</name>
<proteinExistence type="predicted"/>
<dbReference type="EMBL" id="BTRK01000004">
    <property type="protein sequence ID" value="GMR47024.1"/>
    <property type="molecule type" value="Genomic_DNA"/>
</dbReference>
<feature type="transmembrane region" description="Helical" evidence="1">
    <location>
        <begin position="90"/>
        <end position="111"/>
    </location>
</feature>
<feature type="transmembrane region" description="Helical" evidence="1">
    <location>
        <begin position="214"/>
        <end position="234"/>
    </location>
</feature>
<dbReference type="Proteomes" id="UP001328107">
    <property type="component" value="Unassembled WGS sequence"/>
</dbReference>
<dbReference type="PANTHER" id="PTHR47521">
    <property type="entry name" value="SERPENTINE RECEPTOR, CLASS E (EPSILON)-RELATED"/>
    <property type="match status" value="1"/>
</dbReference>
<keyword evidence="1" id="KW-0812">Transmembrane</keyword>
<dbReference type="PANTHER" id="PTHR47521:SF18">
    <property type="entry name" value="G PROTEIN-COUPLED RECEPTOR-RELATED"/>
    <property type="match status" value="1"/>
</dbReference>
<feature type="transmembrane region" description="Helical" evidence="1">
    <location>
        <begin position="132"/>
        <end position="152"/>
    </location>
</feature>
<evidence type="ECO:0000313" key="2">
    <source>
        <dbReference type="EMBL" id="GMR47024.1"/>
    </source>
</evidence>
<dbReference type="AlphaFoldDB" id="A0AAN5I058"/>
<keyword evidence="1" id="KW-1133">Transmembrane helix</keyword>
<evidence type="ECO:0000313" key="3">
    <source>
        <dbReference type="Proteomes" id="UP001328107"/>
    </source>
</evidence>
<feature type="non-terminal residue" evidence="2">
    <location>
        <position position="1"/>
    </location>
</feature>
<keyword evidence="1" id="KW-0472">Membrane</keyword>
<accession>A0AAN5I058</accession>
<feature type="transmembrane region" description="Helical" evidence="1">
    <location>
        <begin position="249"/>
        <end position="269"/>
    </location>
</feature>
<organism evidence="2 3">
    <name type="scientific">Pristionchus mayeri</name>
    <dbReference type="NCBI Taxonomy" id="1317129"/>
    <lineage>
        <taxon>Eukaryota</taxon>
        <taxon>Metazoa</taxon>
        <taxon>Ecdysozoa</taxon>
        <taxon>Nematoda</taxon>
        <taxon>Chromadorea</taxon>
        <taxon>Rhabditida</taxon>
        <taxon>Rhabditina</taxon>
        <taxon>Diplogasteromorpha</taxon>
        <taxon>Diplogasteroidea</taxon>
        <taxon>Neodiplogasteridae</taxon>
        <taxon>Pristionchus</taxon>
    </lineage>
</organism>
<gene>
    <name evidence="2" type="ORF">PMAYCL1PPCAC_17219</name>
</gene>
<reference evidence="3" key="1">
    <citation type="submission" date="2022-10" db="EMBL/GenBank/DDBJ databases">
        <title>Genome assembly of Pristionchus species.</title>
        <authorList>
            <person name="Yoshida K."/>
            <person name="Sommer R.J."/>
        </authorList>
    </citation>
    <scope>NUCLEOTIDE SEQUENCE [LARGE SCALE GENOMIC DNA]</scope>
    <source>
        <strain evidence="3">RS5460</strain>
    </source>
</reference>
<feature type="non-terminal residue" evidence="2">
    <location>
        <position position="310"/>
    </location>
</feature>
<feature type="transmembrane region" description="Helical" evidence="1">
    <location>
        <begin position="158"/>
        <end position="182"/>
    </location>
</feature>
<comment type="caution">
    <text evidence="2">The sequence shown here is derived from an EMBL/GenBank/DDBJ whole genome shotgun (WGS) entry which is preliminary data.</text>
</comment>
<evidence type="ECO:0000256" key="1">
    <source>
        <dbReference type="SAM" id="Phobius"/>
    </source>
</evidence>
<evidence type="ECO:0008006" key="4">
    <source>
        <dbReference type="Google" id="ProtNLM"/>
    </source>
</evidence>
<keyword evidence="3" id="KW-1185">Reference proteome</keyword>
<sequence length="310" mass="35142">IDTLLDFLVRYPVLPILFFVLCTICSIPIVILLIATQGIPLHPNCRYLISFWCISLLGVLSNTITLYAEMLFYDKGFAPLGIIDPPMRPYFLAIHSVLYASSSCFEMLLAVDCILSTQQPHVYHLSGVKYSTLVPLTIFVYIIGFFIGYVIYLSGYHVFGLMIYNAIDLSTLMVNSFGIFYCKKQYESLYGKASLNARYQVNEAYEMARAMHPVYFGSFLLKVLGMMIAYTYVLMMDHFDGPIYALLDAGYFTAHSFNCAFSSSFLIFLHKPICKSVKDLFGSKTMQEAPIVTVESNTSETTQKYFSMLE</sequence>